<keyword evidence="1" id="KW-0378">Hydrolase</keyword>
<dbReference type="Pfam" id="PF07228">
    <property type="entry name" value="SpoIIE"/>
    <property type="match status" value="1"/>
</dbReference>
<dbReference type="PANTHER" id="PTHR43156">
    <property type="entry name" value="STAGE II SPORULATION PROTEIN E-RELATED"/>
    <property type="match status" value="1"/>
</dbReference>
<reference evidence="4 5" key="1">
    <citation type="submission" date="2017-09" db="EMBL/GenBank/DDBJ databases">
        <title>Streptomyces genome completion.</title>
        <authorList>
            <person name="Lee N."/>
            <person name="Cho B.-K."/>
        </authorList>
    </citation>
    <scope>NUCLEOTIDE SEQUENCE [LARGE SCALE GENOMIC DNA]</scope>
    <source>
        <strain evidence="4 5">ATCC 14899</strain>
    </source>
</reference>
<evidence type="ECO:0000259" key="3">
    <source>
        <dbReference type="SMART" id="SM00331"/>
    </source>
</evidence>
<dbReference type="EMBL" id="CP023747">
    <property type="protein sequence ID" value="QEV37242.1"/>
    <property type="molecule type" value="Genomic_DNA"/>
</dbReference>
<protein>
    <submittedName>
        <fullName evidence="4">Serine/threonine-protein phosphatase</fullName>
    </submittedName>
</protein>
<dbReference type="InterPro" id="IPR001932">
    <property type="entry name" value="PPM-type_phosphatase-like_dom"/>
</dbReference>
<feature type="transmembrane region" description="Helical" evidence="2">
    <location>
        <begin position="172"/>
        <end position="193"/>
    </location>
</feature>
<evidence type="ECO:0000313" key="4">
    <source>
        <dbReference type="EMBL" id="QEV37242.1"/>
    </source>
</evidence>
<evidence type="ECO:0000256" key="1">
    <source>
        <dbReference type="ARBA" id="ARBA00022801"/>
    </source>
</evidence>
<organism evidence="4 5">
    <name type="scientific">Streptomyces nodosus</name>
    <dbReference type="NCBI Taxonomy" id="40318"/>
    <lineage>
        <taxon>Bacteria</taxon>
        <taxon>Bacillati</taxon>
        <taxon>Actinomycetota</taxon>
        <taxon>Actinomycetes</taxon>
        <taxon>Kitasatosporales</taxon>
        <taxon>Streptomycetaceae</taxon>
        <taxon>Streptomyces</taxon>
    </lineage>
</organism>
<gene>
    <name evidence="4" type="ORF">CP978_00310</name>
</gene>
<proteinExistence type="predicted"/>
<feature type="transmembrane region" description="Helical" evidence="2">
    <location>
        <begin position="142"/>
        <end position="165"/>
    </location>
</feature>
<keyword evidence="2" id="KW-0812">Transmembrane</keyword>
<dbReference type="InterPro" id="IPR052016">
    <property type="entry name" value="Bact_Sigma-Reg"/>
</dbReference>
<dbReference type="Gene3D" id="3.60.40.10">
    <property type="entry name" value="PPM-type phosphatase domain"/>
    <property type="match status" value="1"/>
</dbReference>
<dbReference type="GO" id="GO:0016791">
    <property type="term" value="F:phosphatase activity"/>
    <property type="evidence" value="ECO:0007669"/>
    <property type="project" value="TreeGrafter"/>
</dbReference>
<evidence type="ECO:0000313" key="5">
    <source>
        <dbReference type="Proteomes" id="UP000325763"/>
    </source>
</evidence>
<dbReference type="KEGG" id="snq:CP978_00310"/>
<sequence>MTCRPPRQGRLVAAHGMSGASMAQLGEAVERACRSLDWLSAGSTRLWCAGYRAQCDDEKRSPEFREAASRYLPARSDRRSGSCWEVATLKGLVHNRERLSRTRSSELALVTLMALPVVLLMLDDATGQAVRLAPLMVAVPALAAAFLSPVGVMAVTAVAVLCVVLETREHLLVGWTDFSVELAVLLVSVTAMGTSQIRGRREQELVSTKTGAEVMQRSLLQPVPSHLGDLSLASIYVPADKAAGVGGDIYGVADLGERVRILIADAHSKGLAGIETMSYVLNAFRRSARQFDSLRSMVANFDEDVMDELHDSTAAQPDSLSTSLALEEFVTAVVVEIPERGDGPMLMANLGHLPPLLIDHGRVVPLEPTSPMPPLGLSDLGNGRLHMDEASFPAGATVLLYTDSVIQARNRAGDFYPLAERLPAWARLAPGALVEAVRSDLRRYVGRNLDNDVIMVAVRRNCLPDTI</sequence>
<dbReference type="PANTHER" id="PTHR43156:SF2">
    <property type="entry name" value="STAGE II SPORULATION PROTEIN E"/>
    <property type="match status" value="1"/>
</dbReference>
<dbReference type="Proteomes" id="UP000325763">
    <property type="component" value="Chromosome"/>
</dbReference>
<dbReference type="InterPro" id="IPR036457">
    <property type="entry name" value="PPM-type-like_dom_sf"/>
</dbReference>
<keyword evidence="2" id="KW-0472">Membrane</keyword>
<feature type="transmembrane region" description="Helical" evidence="2">
    <location>
        <begin position="105"/>
        <end position="122"/>
    </location>
</feature>
<name>A0A5P2VWS1_9ACTN</name>
<keyword evidence="2" id="KW-1133">Transmembrane helix</keyword>
<evidence type="ECO:0000256" key="2">
    <source>
        <dbReference type="SAM" id="Phobius"/>
    </source>
</evidence>
<dbReference type="SMART" id="SM00331">
    <property type="entry name" value="PP2C_SIG"/>
    <property type="match status" value="1"/>
</dbReference>
<accession>A0A5P2VWS1</accession>
<dbReference type="AlphaFoldDB" id="A0A5P2VWS1"/>
<feature type="domain" description="PPM-type phosphatase" evidence="3">
    <location>
        <begin position="230"/>
        <end position="460"/>
    </location>
</feature>